<keyword evidence="3" id="KW-0808">Transferase</keyword>
<keyword evidence="6" id="KW-0175">Coiled coil</keyword>
<dbReference type="SUPFAM" id="SSF48452">
    <property type="entry name" value="TPR-like"/>
    <property type="match status" value="1"/>
</dbReference>
<dbReference type="AlphaFoldDB" id="A0A2S7T4N1"/>
<dbReference type="EMBL" id="MQVX01000001">
    <property type="protein sequence ID" value="PQJ14889.1"/>
    <property type="molecule type" value="Genomic_DNA"/>
</dbReference>
<protein>
    <recommendedName>
        <fullName evidence="2">histidine kinase</fullName>
        <ecNumber evidence="2">2.7.13.3</ecNumber>
    </recommendedName>
</protein>
<dbReference type="OrthoDB" id="977000at2"/>
<feature type="transmembrane region" description="Helical" evidence="7">
    <location>
        <begin position="432"/>
        <end position="451"/>
    </location>
</feature>
<accession>A0A2S7T4N1</accession>
<dbReference type="SUPFAM" id="SSF55874">
    <property type="entry name" value="ATPase domain of HSP90 chaperone/DNA topoisomerase II/histidine kinase"/>
    <property type="match status" value="1"/>
</dbReference>
<dbReference type="InterPro" id="IPR036890">
    <property type="entry name" value="HATPase_C_sf"/>
</dbReference>
<evidence type="ECO:0000256" key="4">
    <source>
        <dbReference type="ARBA" id="ARBA00022777"/>
    </source>
</evidence>
<keyword evidence="4" id="KW-0418">Kinase</keyword>
<dbReference type="Pfam" id="PF02518">
    <property type="entry name" value="HATPase_c"/>
    <property type="match status" value="1"/>
</dbReference>
<keyword evidence="7" id="KW-1133">Transmembrane helix</keyword>
<evidence type="ECO:0000313" key="11">
    <source>
        <dbReference type="Proteomes" id="UP000239366"/>
    </source>
</evidence>
<keyword evidence="11" id="KW-1185">Reference proteome</keyword>
<dbReference type="SMART" id="SM00387">
    <property type="entry name" value="HATPase_c"/>
    <property type="match status" value="1"/>
</dbReference>
<dbReference type="RefSeq" id="WP_105000530.1">
    <property type="nucleotide sequence ID" value="NZ_MQVX01000001.1"/>
</dbReference>
<dbReference type="PANTHER" id="PTHR24421">
    <property type="entry name" value="NITRATE/NITRITE SENSOR PROTEIN NARX-RELATED"/>
    <property type="match status" value="1"/>
</dbReference>
<evidence type="ECO:0000313" key="10">
    <source>
        <dbReference type="EMBL" id="PQJ14889.1"/>
    </source>
</evidence>
<name>A0A2S7T4N1_9FLAO</name>
<dbReference type="PRINTS" id="PR00344">
    <property type="entry name" value="BCTRLSENSOR"/>
</dbReference>
<evidence type="ECO:0000256" key="8">
    <source>
        <dbReference type="SAM" id="SignalP"/>
    </source>
</evidence>
<dbReference type="InterPro" id="IPR004358">
    <property type="entry name" value="Sig_transdc_His_kin-like_C"/>
</dbReference>
<dbReference type="CDD" id="cd16917">
    <property type="entry name" value="HATPase_UhpB-NarQ-NarX-like"/>
    <property type="match status" value="1"/>
</dbReference>
<dbReference type="Proteomes" id="UP000239366">
    <property type="component" value="Unassembled WGS sequence"/>
</dbReference>
<dbReference type="EC" id="2.7.13.3" evidence="2"/>
<evidence type="ECO:0000256" key="2">
    <source>
        <dbReference type="ARBA" id="ARBA00012438"/>
    </source>
</evidence>
<dbReference type="InterPro" id="IPR005467">
    <property type="entry name" value="His_kinase_dom"/>
</dbReference>
<dbReference type="GO" id="GO:0000160">
    <property type="term" value="P:phosphorelay signal transduction system"/>
    <property type="evidence" value="ECO:0007669"/>
    <property type="project" value="UniProtKB-KW"/>
</dbReference>
<feature type="signal peptide" evidence="8">
    <location>
        <begin position="1"/>
        <end position="22"/>
    </location>
</feature>
<proteinExistence type="predicted"/>
<keyword evidence="5" id="KW-0902">Two-component regulatory system</keyword>
<feature type="domain" description="Histidine kinase" evidence="9">
    <location>
        <begin position="600"/>
        <end position="688"/>
    </location>
</feature>
<dbReference type="PROSITE" id="PS50109">
    <property type="entry name" value="HIS_KIN"/>
    <property type="match status" value="1"/>
</dbReference>
<dbReference type="SMART" id="SM00028">
    <property type="entry name" value="TPR"/>
    <property type="match status" value="2"/>
</dbReference>
<keyword evidence="7" id="KW-0812">Transmembrane</keyword>
<gene>
    <name evidence="10" type="ORF">BST99_03290</name>
</gene>
<evidence type="ECO:0000256" key="7">
    <source>
        <dbReference type="SAM" id="Phobius"/>
    </source>
</evidence>
<dbReference type="GO" id="GO:0004673">
    <property type="term" value="F:protein histidine kinase activity"/>
    <property type="evidence" value="ECO:0007669"/>
    <property type="project" value="UniProtKB-EC"/>
</dbReference>
<organism evidence="10 11">
    <name type="scientific">Aureicoccus marinus</name>
    <dbReference type="NCBI Taxonomy" id="754435"/>
    <lineage>
        <taxon>Bacteria</taxon>
        <taxon>Pseudomonadati</taxon>
        <taxon>Bacteroidota</taxon>
        <taxon>Flavobacteriia</taxon>
        <taxon>Flavobacteriales</taxon>
        <taxon>Flavobacteriaceae</taxon>
        <taxon>Aureicoccus</taxon>
    </lineage>
</organism>
<dbReference type="InterPro" id="IPR050482">
    <property type="entry name" value="Sensor_HK_TwoCompSys"/>
</dbReference>
<evidence type="ECO:0000256" key="1">
    <source>
        <dbReference type="ARBA" id="ARBA00000085"/>
    </source>
</evidence>
<dbReference type="InterPro" id="IPR003594">
    <property type="entry name" value="HATPase_dom"/>
</dbReference>
<dbReference type="Gene3D" id="1.25.40.10">
    <property type="entry name" value="Tetratricopeptide repeat domain"/>
    <property type="match status" value="1"/>
</dbReference>
<sequence length="703" mass="81752">MARAFFAILLLLLLFSSCSQKTKNPSDYYNEQTLNSLLEEIDSFKSDSRNNLKVFKSRLKELEDSVYEFDNELDQINLIDAITLAYLRIDDTIAFERVNNLLRNYQHNPITAKATVWHYYNKENLKVKQGKLAEAYEILTEGFDEVNSLVLAEKDQIYKVRMLVAISSLEEDARLFEQAETKLIRSLELLDENEYPEQKELHLYSRIYSCLGIVHSGMQNYAQAVEFYNKSIFYGQQLENEYDRNRSLYFYLNNMAVVYFEQDNFDEAFNFYHRIRTELPQPAQIISRINNNVGYASSGYFADKISFVEAETYLSDALDLAKLERPTHIPWVKYSWAKVLDNEDRLEDALVLMKSVFELSKEFENTDRELKALRFLSVKGRHLNENYSEAYANLVEKTWMDERKLQEKFSEIQYGVDKAEEELAKESQKKQIWLGVSLALVLIAFGGFVIIEQRNKNKELRYEKQQQQANEEIYNLMLSQRAKLEEGKQMAEKSISEEIHDGILGEMLGIRLILSGLNNSTVEEDVQKRMELIEQLQGIEEELRSISHQLNESAYRKVNEFALALEELLENNCKPAKLEYRFMYPNDYNWDLLPGEIRIQVYRMLQGGLKNVVKHAQATEVQVEMKATAEDISLKLKDNGVGFTPSDENKGIGLKNLRSRIQKINGILEIRSIVGQGTELLFSLPHDNLIQNTTIPEEERANV</sequence>
<evidence type="ECO:0000256" key="6">
    <source>
        <dbReference type="SAM" id="Coils"/>
    </source>
</evidence>
<feature type="chain" id="PRO_5015560335" description="histidine kinase" evidence="8">
    <location>
        <begin position="23"/>
        <end position="703"/>
    </location>
</feature>
<keyword evidence="7" id="KW-0472">Membrane</keyword>
<comment type="catalytic activity">
    <reaction evidence="1">
        <text>ATP + protein L-histidine = ADP + protein N-phospho-L-histidine.</text>
        <dbReference type="EC" id="2.7.13.3"/>
    </reaction>
</comment>
<dbReference type="PROSITE" id="PS51257">
    <property type="entry name" value="PROKAR_LIPOPROTEIN"/>
    <property type="match status" value="1"/>
</dbReference>
<feature type="coiled-coil region" evidence="6">
    <location>
        <begin position="522"/>
        <end position="549"/>
    </location>
</feature>
<dbReference type="InterPro" id="IPR011990">
    <property type="entry name" value="TPR-like_helical_dom_sf"/>
</dbReference>
<dbReference type="InterPro" id="IPR019734">
    <property type="entry name" value="TPR_rpt"/>
</dbReference>
<keyword evidence="8" id="KW-0732">Signal</keyword>
<reference evidence="11" key="1">
    <citation type="submission" date="2016-11" db="EMBL/GenBank/DDBJ databases">
        <title>Trade-off between light-utilization and light-protection in marine flavobacteria.</title>
        <authorList>
            <person name="Kumagai Y."/>
            <person name="Yoshizawa S."/>
            <person name="Kogure K."/>
        </authorList>
    </citation>
    <scope>NUCLEOTIDE SEQUENCE [LARGE SCALE GENOMIC DNA]</scope>
    <source>
        <strain evidence="11">SG-18</strain>
    </source>
</reference>
<evidence type="ECO:0000256" key="3">
    <source>
        <dbReference type="ARBA" id="ARBA00022679"/>
    </source>
</evidence>
<evidence type="ECO:0000259" key="9">
    <source>
        <dbReference type="PROSITE" id="PS50109"/>
    </source>
</evidence>
<dbReference type="PANTHER" id="PTHR24421:SF10">
    <property type="entry name" value="NITRATE_NITRITE SENSOR PROTEIN NARQ"/>
    <property type="match status" value="1"/>
</dbReference>
<comment type="caution">
    <text evidence="10">The sequence shown here is derived from an EMBL/GenBank/DDBJ whole genome shotgun (WGS) entry which is preliminary data.</text>
</comment>
<dbReference type="Gene3D" id="3.30.565.10">
    <property type="entry name" value="Histidine kinase-like ATPase, C-terminal domain"/>
    <property type="match status" value="1"/>
</dbReference>
<evidence type="ECO:0000256" key="5">
    <source>
        <dbReference type="ARBA" id="ARBA00023012"/>
    </source>
</evidence>